<keyword evidence="3" id="KW-0805">Transcription regulation</keyword>
<evidence type="ECO:0000256" key="9">
    <source>
        <dbReference type="SAM" id="Phobius"/>
    </source>
</evidence>
<protein>
    <recommendedName>
        <fullName evidence="14">Zn(2)-C6 fungal-type domain-containing protein</fullName>
    </recommendedName>
</protein>
<dbReference type="SMART" id="SM00401">
    <property type="entry name" value="ZnF_GATA"/>
    <property type="match status" value="1"/>
</dbReference>
<dbReference type="InterPro" id="IPR036864">
    <property type="entry name" value="Zn2-C6_fun-type_DNA-bd_sf"/>
</dbReference>
<feature type="region of interest" description="Disordered" evidence="8">
    <location>
        <begin position="722"/>
        <end position="754"/>
    </location>
</feature>
<feature type="compositionally biased region" description="Low complexity" evidence="8">
    <location>
        <begin position="425"/>
        <end position="436"/>
    </location>
</feature>
<feature type="transmembrane region" description="Helical" evidence="9">
    <location>
        <begin position="770"/>
        <end position="791"/>
    </location>
</feature>
<feature type="compositionally biased region" description="Polar residues" evidence="8">
    <location>
        <begin position="189"/>
        <end position="199"/>
    </location>
</feature>
<feature type="compositionally biased region" description="Polar residues" evidence="8">
    <location>
        <begin position="163"/>
        <end position="177"/>
    </location>
</feature>
<gene>
    <name evidence="12" type="ORF">VNI00_018978</name>
</gene>
<dbReference type="GO" id="GO:0001228">
    <property type="term" value="F:DNA-binding transcription activator activity, RNA polymerase II-specific"/>
    <property type="evidence" value="ECO:0007669"/>
    <property type="project" value="TreeGrafter"/>
</dbReference>
<dbReference type="Pfam" id="PF00320">
    <property type="entry name" value="GATA"/>
    <property type="match status" value="1"/>
</dbReference>
<feature type="compositionally biased region" description="Basic and acidic residues" evidence="8">
    <location>
        <begin position="469"/>
        <end position="479"/>
    </location>
</feature>
<feature type="domain" description="Zn(2)-C6 fungal-type" evidence="10">
    <location>
        <begin position="370"/>
        <end position="402"/>
    </location>
</feature>
<evidence type="ECO:0000256" key="8">
    <source>
        <dbReference type="SAM" id="MobiDB-lite"/>
    </source>
</evidence>
<dbReference type="InterPro" id="IPR001138">
    <property type="entry name" value="Zn2Cys6_DnaBD"/>
</dbReference>
<proteinExistence type="predicted"/>
<evidence type="ECO:0000256" key="4">
    <source>
        <dbReference type="ARBA" id="ARBA00023125"/>
    </source>
</evidence>
<dbReference type="SUPFAM" id="SSF57701">
    <property type="entry name" value="Zn2/Cys6 DNA-binding domain"/>
    <property type="match status" value="1"/>
</dbReference>
<dbReference type="CDD" id="cd00067">
    <property type="entry name" value="GAL4"/>
    <property type="match status" value="1"/>
</dbReference>
<evidence type="ECO:0000259" key="10">
    <source>
        <dbReference type="PROSITE" id="PS50048"/>
    </source>
</evidence>
<reference evidence="12 13" key="1">
    <citation type="submission" date="2024-01" db="EMBL/GenBank/DDBJ databases">
        <title>A draft genome for a cacao thread blight-causing isolate of Paramarasmius palmivorus.</title>
        <authorList>
            <person name="Baruah I.K."/>
            <person name="Bukari Y."/>
            <person name="Amoako-Attah I."/>
            <person name="Meinhardt L.W."/>
            <person name="Bailey B.A."/>
            <person name="Cohen S.P."/>
        </authorList>
    </citation>
    <scope>NUCLEOTIDE SEQUENCE [LARGE SCALE GENOMIC DNA]</scope>
    <source>
        <strain evidence="12 13">GH-12</strain>
    </source>
</reference>
<dbReference type="GO" id="GO:0008270">
    <property type="term" value="F:zinc ion binding"/>
    <property type="evidence" value="ECO:0007669"/>
    <property type="project" value="UniProtKB-KW"/>
</dbReference>
<evidence type="ECO:0000259" key="11">
    <source>
        <dbReference type="PROSITE" id="PS50114"/>
    </source>
</evidence>
<feature type="compositionally biased region" description="Basic and acidic residues" evidence="8">
    <location>
        <begin position="722"/>
        <end position="733"/>
    </location>
</feature>
<evidence type="ECO:0000256" key="6">
    <source>
        <dbReference type="ARBA" id="ARBA00023242"/>
    </source>
</evidence>
<keyword evidence="7" id="KW-0863">Zinc-finger</keyword>
<dbReference type="InterPro" id="IPR000679">
    <property type="entry name" value="Znf_GATA"/>
</dbReference>
<accession>A0AAW0AS38</accession>
<keyword evidence="5" id="KW-0804">Transcription</keyword>
<dbReference type="AlphaFoldDB" id="A0AAW0AS38"/>
<keyword evidence="13" id="KW-1185">Reference proteome</keyword>
<feature type="compositionally biased region" description="Polar residues" evidence="8">
    <location>
        <begin position="244"/>
        <end position="254"/>
    </location>
</feature>
<feature type="transmembrane region" description="Helical" evidence="9">
    <location>
        <begin position="846"/>
        <end position="864"/>
    </location>
</feature>
<feature type="compositionally biased region" description="Polar residues" evidence="8">
    <location>
        <begin position="305"/>
        <end position="322"/>
    </location>
</feature>
<feature type="region of interest" description="Disordered" evidence="8">
    <location>
        <begin position="1"/>
        <end position="58"/>
    </location>
</feature>
<keyword evidence="9" id="KW-0812">Transmembrane</keyword>
<keyword evidence="9" id="KW-0472">Membrane</keyword>
<evidence type="ECO:0000256" key="3">
    <source>
        <dbReference type="ARBA" id="ARBA00023015"/>
    </source>
</evidence>
<dbReference type="SUPFAM" id="SSF57716">
    <property type="entry name" value="Glucocorticoid receptor-like (DNA-binding domain)"/>
    <property type="match status" value="1"/>
</dbReference>
<dbReference type="PROSITE" id="PS50048">
    <property type="entry name" value="ZN2_CY6_FUNGAL_2"/>
    <property type="match status" value="1"/>
</dbReference>
<evidence type="ECO:0008006" key="14">
    <source>
        <dbReference type="Google" id="ProtNLM"/>
    </source>
</evidence>
<comment type="caution">
    <text evidence="12">The sequence shown here is derived from an EMBL/GenBank/DDBJ whole genome shotgun (WGS) entry which is preliminary data.</text>
</comment>
<keyword evidence="2" id="KW-0862">Zinc</keyword>
<feature type="compositionally biased region" description="Low complexity" evidence="8">
    <location>
        <begin position="741"/>
        <end position="754"/>
    </location>
</feature>
<dbReference type="PROSITE" id="PS00463">
    <property type="entry name" value="ZN2_CY6_FUNGAL_1"/>
    <property type="match status" value="1"/>
</dbReference>
<name>A0AAW0AS38_9AGAR</name>
<feature type="region of interest" description="Disordered" evidence="8">
    <location>
        <begin position="409"/>
        <end position="440"/>
    </location>
</feature>
<evidence type="ECO:0000256" key="2">
    <source>
        <dbReference type="ARBA" id="ARBA00022833"/>
    </source>
</evidence>
<dbReference type="SMART" id="SM00066">
    <property type="entry name" value="GAL4"/>
    <property type="match status" value="1"/>
</dbReference>
<evidence type="ECO:0000256" key="5">
    <source>
        <dbReference type="ARBA" id="ARBA00023163"/>
    </source>
</evidence>
<evidence type="ECO:0000313" key="12">
    <source>
        <dbReference type="EMBL" id="KAK7016177.1"/>
    </source>
</evidence>
<evidence type="ECO:0000256" key="1">
    <source>
        <dbReference type="ARBA" id="ARBA00022723"/>
    </source>
</evidence>
<dbReference type="Pfam" id="PF00172">
    <property type="entry name" value="Zn_clus"/>
    <property type="match status" value="1"/>
</dbReference>
<dbReference type="CDD" id="cd00202">
    <property type="entry name" value="ZnF_GATA"/>
    <property type="match status" value="1"/>
</dbReference>
<evidence type="ECO:0000256" key="7">
    <source>
        <dbReference type="PROSITE-ProRule" id="PRU00094"/>
    </source>
</evidence>
<feature type="region of interest" description="Disordered" evidence="8">
    <location>
        <begin position="454"/>
        <end position="495"/>
    </location>
</feature>
<keyword evidence="1" id="KW-0479">Metal-binding</keyword>
<dbReference type="InterPro" id="IPR051430">
    <property type="entry name" value="Fungal_TF_Env_Response"/>
</dbReference>
<organism evidence="12 13">
    <name type="scientific">Paramarasmius palmivorus</name>
    <dbReference type="NCBI Taxonomy" id="297713"/>
    <lineage>
        <taxon>Eukaryota</taxon>
        <taxon>Fungi</taxon>
        <taxon>Dikarya</taxon>
        <taxon>Basidiomycota</taxon>
        <taxon>Agaricomycotina</taxon>
        <taxon>Agaricomycetes</taxon>
        <taxon>Agaricomycetidae</taxon>
        <taxon>Agaricales</taxon>
        <taxon>Marasmiineae</taxon>
        <taxon>Marasmiaceae</taxon>
        <taxon>Paramarasmius</taxon>
    </lineage>
</organism>
<feature type="region of interest" description="Disordered" evidence="8">
    <location>
        <begin position="140"/>
        <end position="200"/>
    </location>
</feature>
<feature type="region of interest" description="Disordered" evidence="8">
    <location>
        <begin position="244"/>
        <end position="322"/>
    </location>
</feature>
<feature type="region of interest" description="Disordered" evidence="8">
    <location>
        <begin position="335"/>
        <end position="362"/>
    </location>
</feature>
<dbReference type="PANTHER" id="PTHR31944:SF131">
    <property type="entry name" value="HEME-RESPONSIVE ZINC FINGER TRANSCRIPTION FACTOR HAP1"/>
    <property type="match status" value="1"/>
</dbReference>
<dbReference type="Gene3D" id="4.10.240.10">
    <property type="entry name" value="Zn(2)-C6 fungal-type DNA-binding domain"/>
    <property type="match status" value="1"/>
</dbReference>
<keyword evidence="4" id="KW-0238">DNA-binding</keyword>
<dbReference type="GO" id="GO:0005634">
    <property type="term" value="C:nucleus"/>
    <property type="evidence" value="ECO:0007669"/>
    <property type="project" value="TreeGrafter"/>
</dbReference>
<dbReference type="Gene3D" id="3.30.50.10">
    <property type="entry name" value="Erythroid Transcription Factor GATA-1, subunit A"/>
    <property type="match status" value="1"/>
</dbReference>
<dbReference type="PANTHER" id="PTHR31944">
    <property type="entry name" value="HEME-RESPONSIVE ZINC FINGER TRANSCRIPTION FACTOR HAP1"/>
    <property type="match status" value="1"/>
</dbReference>
<keyword evidence="9" id="KW-1133">Transmembrane helix</keyword>
<keyword evidence="6" id="KW-0539">Nucleus</keyword>
<dbReference type="Proteomes" id="UP001383192">
    <property type="component" value="Unassembled WGS sequence"/>
</dbReference>
<dbReference type="InterPro" id="IPR013088">
    <property type="entry name" value="Znf_NHR/GATA"/>
</dbReference>
<feature type="compositionally biased region" description="Polar residues" evidence="8">
    <location>
        <begin position="267"/>
        <end position="292"/>
    </location>
</feature>
<feature type="domain" description="GATA-type" evidence="11">
    <location>
        <begin position="86"/>
        <end position="131"/>
    </location>
</feature>
<evidence type="ECO:0000313" key="13">
    <source>
        <dbReference type="Proteomes" id="UP001383192"/>
    </source>
</evidence>
<sequence length="876" mass="96146">MRGPSDEVDSSPYDSHPRVAKHSGGPTSGIKYKSTSGLLPRAPDGGHSHGPSPHTRAYPVFQSTSELHALPRSMIYTSDMNVKLSDSVARQCFNCFATDTSTWRKSNLSPGKILCNKCGLFERTHDRPRPVLDQVLKCNPSKTSSLSTNERVLPDWAPPTPHLSRQLTPSPQATPGNSVLPDLRPPLDTQYTRLHSSSPPLYMSSLGDTLLPPAAEAVHARSLPPPTLDYAHPGSLDQITRHAQQSPTYTNSARPKSLSPPDAGQRQPRTSAISRLSKYTTLDNPSSMSSLGGSRAVDSERECTPPSQSQDPYSGPSPNFVQPLSHCERVSLAGDVIPPVVEKHRSRQKPKTESAPDQHTTTQGKRVYVACLQCRTRKIRCDGAKPACYNCTRRQNTCKCNYDTVPRRRGPGKIPGARRPPKLISSHSSSSSGSGSEYLESPITAPYQQATAQAGKPCGNFRSSTAKQDGVDISHKGDLAESMDSEESSRLSDTVNSKCEYIPEDIAYMSSSSRDTTPQAPDCRQVGNSKGISSLNITISEDPFRPLHPDLEIVISKEAEMPARGLEGSHGPEFMDNIAHLFDAIHGAWPWSWLDRICRTLPSWSPTISRGEKESQPSGLGWPGEYPDSKVIWTFQLGWQVDLGPEDIHSRYHPRIKEQPEGYELFKDAGPQFGDSRFLDTRRKRSFSSINVHIWWKIELGRGGYTCTIRIKDSVIIMRDQHETTNTGDHNRTDNGNSYNGSGPSDPTSSTPGSRLLLTQQQKRSVAGSASFAIFAILTMMTLIIVSTALVRPDSTSARGHLVPPEPPPLARAHLISTFKATVRYLVLDASGSSVLAFLVGQLINIAVLLTIVVPLLMYIAFWLRRLFGVLQWASD</sequence>
<dbReference type="EMBL" id="JAYKXP010000297">
    <property type="protein sequence ID" value="KAK7016177.1"/>
    <property type="molecule type" value="Genomic_DNA"/>
</dbReference>
<dbReference type="PROSITE" id="PS50114">
    <property type="entry name" value="GATA_ZN_FINGER_2"/>
    <property type="match status" value="1"/>
</dbReference>
<dbReference type="GO" id="GO:0000978">
    <property type="term" value="F:RNA polymerase II cis-regulatory region sequence-specific DNA binding"/>
    <property type="evidence" value="ECO:0007669"/>
    <property type="project" value="TreeGrafter"/>
</dbReference>
<feature type="compositionally biased region" description="Polar residues" evidence="8">
    <location>
        <begin position="140"/>
        <end position="150"/>
    </location>
</feature>